<dbReference type="AlphaFoldDB" id="A0A9N8YQ27"/>
<dbReference type="Proteomes" id="UP000789831">
    <property type="component" value="Unassembled WGS sequence"/>
</dbReference>
<feature type="region of interest" description="Disordered" evidence="1">
    <location>
        <begin position="1"/>
        <end position="45"/>
    </location>
</feature>
<feature type="region of interest" description="Disordered" evidence="1">
    <location>
        <begin position="260"/>
        <end position="302"/>
    </location>
</feature>
<name>A0A9N8YQ27_9GLOM</name>
<feature type="compositionally biased region" description="Polar residues" evidence="1">
    <location>
        <begin position="265"/>
        <end position="277"/>
    </location>
</feature>
<accession>A0A9N8YQ27</accession>
<dbReference type="EMBL" id="CAJVPL010000050">
    <property type="protein sequence ID" value="CAG8438569.1"/>
    <property type="molecule type" value="Genomic_DNA"/>
</dbReference>
<gene>
    <name evidence="2" type="ORF">AGERDE_LOCUS872</name>
</gene>
<keyword evidence="3" id="KW-1185">Reference proteome</keyword>
<evidence type="ECO:0000313" key="2">
    <source>
        <dbReference type="EMBL" id="CAG8438569.1"/>
    </source>
</evidence>
<comment type="caution">
    <text evidence="2">The sequence shown here is derived from an EMBL/GenBank/DDBJ whole genome shotgun (WGS) entry which is preliminary data.</text>
</comment>
<sequence length="302" mass="33769">MSFHSQMQKEKPDSGTSKFTRTTRSDTNHSFTFTEDGEKNRTITEITPSLIVRPRATGGGNYHSPSHVYDPTIYISPNDLSTLSVLSTTTNATEAASVIANVSIVQRIERSTQVTKVIMDNQTGNVDYSKLRRMIERSSDAETESAVLPEKLSKSIPTKNNSEPEPSTNLQTQTRENTELKITSVVKPQSNIRDNNDLQKESTITTMLKSAENNNAVPISSIDFQETIEDIENKNASQSQIYEELSNNLKELNTPILINPDEQDSASISSNRSQSKVQDTEYKNNIEPQINVNEEPIHDFKV</sequence>
<protein>
    <submittedName>
        <fullName evidence="2">3194_t:CDS:1</fullName>
    </submittedName>
</protein>
<evidence type="ECO:0000256" key="1">
    <source>
        <dbReference type="SAM" id="MobiDB-lite"/>
    </source>
</evidence>
<evidence type="ECO:0000313" key="3">
    <source>
        <dbReference type="Proteomes" id="UP000789831"/>
    </source>
</evidence>
<reference evidence="2" key="1">
    <citation type="submission" date="2021-06" db="EMBL/GenBank/DDBJ databases">
        <authorList>
            <person name="Kallberg Y."/>
            <person name="Tangrot J."/>
            <person name="Rosling A."/>
        </authorList>
    </citation>
    <scope>NUCLEOTIDE SEQUENCE</scope>
    <source>
        <strain evidence="2">MT106</strain>
    </source>
</reference>
<proteinExistence type="predicted"/>
<feature type="compositionally biased region" description="Polar residues" evidence="1">
    <location>
        <begin position="155"/>
        <end position="172"/>
    </location>
</feature>
<organism evidence="2 3">
    <name type="scientific">Ambispora gerdemannii</name>
    <dbReference type="NCBI Taxonomy" id="144530"/>
    <lineage>
        <taxon>Eukaryota</taxon>
        <taxon>Fungi</taxon>
        <taxon>Fungi incertae sedis</taxon>
        <taxon>Mucoromycota</taxon>
        <taxon>Glomeromycotina</taxon>
        <taxon>Glomeromycetes</taxon>
        <taxon>Archaeosporales</taxon>
        <taxon>Ambisporaceae</taxon>
        <taxon>Ambispora</taxon>
    </lineage>
</organism>
<feature type="region of interest" description="Disordered" evidence="1">
    <location>
        <begin position="137"/>
        <end position="172"/>
    </location>
</feature>